<feature type="compositionally biased region" description="Basic residues" evidence="1">
    <location>
        <begin position="1"/>
        <end position="12"/>
    </location>
</feature>
<dbReference type="Proteomes" id="UP001054945">
    <property type="component" value="Unassembled WGS sequence"/>
</dbReference>
<evidence type="ECO:0000313" key="3">
    <source>
        <dbReference type="EMBL" id="GIY98581.1"/>
    </source>
</evidence>
<protein>
    <submittedName>
        <fullName evidence="3">Uncharacterized protein</fullName>
    </submittedName>
</protein>
<comment type="caution">
    <text evidence="3">The sequence shown here is derived from an EMBL/GenBank/DDBJ whole genome shotgun (WGS) entry which is preliminary data.</text>
</comment>
<dbReference type="EMBL" id="BPLR01000937">
    <property type="protein sequence ID" value="GIY98581.1"/>
    <property type="molecule type" value="Genomic_DNA"/>
</dbReference>
<evidence type="ECO:0000256" key="1">
    <source>
        <dbReference type="SAM" id="MobiDB-lite"/>
    </source>
</evidence>
<organism evidence="3 4">
    <name type="scientific">Caerostris extrusa</name>
    <name type="common">Bark spider</name>
    <name type="synonym">Caerostris bankana</name>
    <dbReference type="NCBI Taxonomy" id="172846"/>
    <lineage>
        <taxon>Eukaryota</taxon>
        <taxon>Metazoa</taxon>
        <taxon>Ecdysozoa</taxon>
        <taxon>Arthropoda</taxon>
        <taxon>Chelicerata</taxon>
        <taxon>Arachnida</taxon>
        <taxon>Araneae</taxon>
        <taxon>Araneomorphae</taxon>
        <taxon>Entelegynae</taxon>
        <taxon>Araneoidea</taxon>
        <taxon>Araneidae</taxon>
        <taxon>Caerostris</taxon>
    </lineage>
</organism>
<keyword evidence="2" id="KW-0472">Membrane</keyword>
<evidence type="ECO:0000313" key="4">
    <source>
        <dbReference type="Proteomes" id="UP001054945"/>
    </source>
</evidence>
<sequence length="98" mass="11780">MVKKKRKKKRTLPNHPDKNQFGNIVAIPGWDMAHKAFYRILPDFLQADIDSWHRYPRWKWIAIIWMLLLFRDTYLLVTTRLLVMVLGSLRYRSGEPTP</sequence>
<reference evidence="3 4" key="1">
    <citation type="submission" date="2021-06" db="EMBL/GenBank/DDBJ databases">
        <title>Caerostris extrusa draft genome.</title>
        <authorList>
            <person name="Kono N."/>
            <person name="Arakawa K."/>
        </authorList>
    </citation>
    <scope>NUCLEOTIDE SEQUENCE [LARGE SCALE GENOMIC DNA]</scope>
</reference>
<feature type="region of interest" description="Disordered" evidence="1">
    <location>
        <begin position="1"/>
        <end position="20"/>
    </location>
</feature>
<accession>A0AAV4XXD4</accession>
<keyword evidence="2" id="KW-1133">Transmembrane helix</keyword>
<name>A0AAV4XXD4_CAEEX</name>
<feature type="transmembrane region" description="Helical" evidence="2">
    <location>
        <begin position="60"/>
        <end position="83"/>
    </location>
</feature>
<keyword evidence="2" id="KW-0812">Transmembrane</keyword>
<keyword evidence="4" id="KW-1185">Reference proteome</keyword>
<proteinExistence type="predicted"/>
<gene>
    <name evidence="3" type="ORF">CEXT_247521</name>
</gene>
<evidence type="ECO:0000256" key="2">
    <source>
        <dbReference type="SAM" id="Phobius"/>
    </source>
</evidence>
<dbReference type="AlphaFoldDB" id="A0AAV4XXD4"/>